<comment type="caution">
    <text evidence="8">The sequence shown here is derived from an EMBL/GenBank/DDBJ whole genome shotgun (WGS) entry which is preliminary data.</text>
</comment>
<dbReference type="InterPro" id="IPR006066">
    <property type="entry name" value="NO2/SO3_Rdtase_FeS/sirohaem_BS"/>
</dbReference>
<dbReference type="Gene3D" id="3.30.413.10">
    <property type="entry name" value="Sulfite Reductase Hemoprotein, domain 1"/>
    <property type="match status" value="1"/>
</dbReference>
<gene>
    <name evidence="8" type="ORF">dsat_1234</name>
</gene>
<dbReference type="InterPro" id="IPR052034">
    <property type="entry name" value="NasD-like"/>
</dbReference>
<feature type="domain" description="Nitrite/sulphite reductase 4Fe-4S" evidence="7">
    <location>
        <begin position="69"/>
        <end position="201"/>
    </location>
</feature>
<dbReference type="GO" id="GO:0016491">
    <property type="term" value="F:oxidoreductase activity"/>
    <property type="evidence" value="ECO:0007669"/>
    <property type="project" value="UniProtKB-KW"/>
</dbReference>
<evidence type="ECO:0000256" key="4">
    <source>
        <dbReference type="ARBA" id="ARBA00023002"/>
    </source>
</evidence>
<dbReference type="SUPFAM" id="SSF55124">
    <property type="entry name" value="Nitrite/Sulfite reductase N-terminal domain-like"/>
    <property type="match status" value="1"/>
</dbReference>
<evidence type="ECO:0000256" key="3">
    <source>
        <dbReference type="ARBA" id="ARBA00022723"/>
    </source>
</evidence>
<dbReference type="InterPro" id="IPR036136">
    <property type="entry name" value="Nit/Sulf_reduc_fer-like_dom_sf"/>
</dbReference>
<keyword evidence="1" id="KW-0004">4Fe-4S</keyword>
<dbReference type="AlphaFoldDB" id="S7T0A5"/>
<keyword evidence="9" id="KW-1185">Reference proteome</keyword>
<dbReference type="STRING" id="1121439.dsat_1234"/>
<keyword evidence="4" id="KW-0560">Oxidoreductase</keyword>
<dbReference type="PATRIC" id="fig|1121439.3.peg.2618"/>
<keyword evidence="3" id="KW-0479">Metal-binding</keyword>
<dbReference type="GO" id="GO:0046872">
    <property type="term" value="F:metal ion binding"/>
    <property type="evidence" value="ECO:0007669"/>
    <property type="project" value="UniProtKB-KW"/>
</dbReference>
<dbReference type="PANTHER" id="PTHR43809">
    <property type="entry name" value="NITRITE REDUCTASE (NADH) LARGE SUBUNIT"/>
    <property type="match status" value="1"/>
</dbReference>
<accession>S7T0A5</accession>
<dbReference type="PANTHER" id="PTHR43809:SF1">
    <property type="entry name" value="NITRITE REDUCTASE (NADH) LARGE SUBUNIT"/>
    <property type="match status" value="1"/>
</dbReference>
<dbReference type="Pfam" id="PF01077">
    <property type="entry name" value="NIR_SIR"/>
    <property type="match status" value="1"/>
</dbReference>
<keyword evidence="2" id="KW-0349">Heme</keyword>
<dbReference type="PROSITE" id="PS00365">
    <property type="entry name" value="NIR_SIR"/>
    <property type="match status" value="1"/>
</dbReference>
<evidence type="ECO:0000313" key="8">
    <source>
        <dbReference type="EMBL" id="EPR30512.1"/>
    </source>
</evidence>
<evidence type="ECO:0000256" key="5">
    <source>
        <dbReference type="ARBA" id="ARBA00023004"/>
    </source>
</evidence>
<organism evidence="8 9">
    <name type="scientific">Alkalidesulfovibrio alkalitolerans DSM 16529</name>
    <dbReference type="NCBI Taxonomy" id="1121439"/>
    <lineage>
        <taxon>Bacteria</taxon>
        <taxon>Pseudomonadati</taxon>
        <taxon>Thermodesulfobacteriota</taxon>
        <taxon>Desulfovibrionia</taxon>
        <taxon>Desulfovibrionales</taxon>
        <taxon>Desulfovibrionaceae</taxon>
        <taxon>Alkalidesulfovibrio</taxon>
    </lineage>
</organism>
<name>S7T0A5_9BACT</name>
<dbReference type="Proteomes" id="UP000014975">
    <property type="component" value="Unassembled WGS sequence"/>
</dbReference>
<dbReference type="EMBL" id="ATHI01000031">
    <property type="protein sequence ID" value="EPR30512.1"/>
    <property type="molecule type" value="Genomic_DNA"/>
</dbReference>
<dbReference type="eggNOG" id="COG1251">
    <property type="taxonomic scope" value="Bacteria"/>
</dbReference>
<dbReference type="InterPro" id="IPR006067">
    <property type="entry name" value="NO2/SO3_Rdtase_4Fe4S_dom"/>
</dbReference>
<evidence type="ECO:0000313" key="9">
    <source>
        <dbReference type="Proteomes" id="UP000014975"/>
    </source>
</evidence>
<evidence type="ECO:0000256" key="6">
    <source>
        <dbReference type="ARBA" id="ARBA00023014"/>
    </source>
</evidence>
<dbReference type="InterPro" id="IPR045854">
    <property type="entry name" value="NO2/SO3_Rdtase_4Fe4S_sf"/>
</dbReference>
<dbReference type="PRINTS" id="PR00397">
    <property type="entry name" value="SIROHAEM"/>
</dbReference>
<evidence type="ECO:0000259" key="7">
    <source>
        <dbReference type="Pfam" id="PF01077"/>
    </source>
</evidence>
<dbReference type="GO" id="GO:0020037">
    <property type="term" value="F:heme binding"/>
    <property type="evidence" value="ECO:0007669"/>
    <property type="project" value="InterPro"/>
</dbReference>
<evidence type="ECO:0000256" key="1">
    <source>
        <dbReference type="ARBA" id="ARBA00022485"/>
    </source>
</evidence>
<sequence>MGSVAFKPKDTLGFITLEEVERLARTMRTLDLGEAKLTADQRFLFLGLGEEQAQAAREALGVVAPPRSLSVHACPGSAGCKNGLRDTISIARRLQAHLSDLSFPAKVKIGVSGCPRCCAESMVRDLGLIGRTNGWTLAFGGNAGIAPRTADVLASGLSDDDSLDLSRRILHMYLESAPAKTRTARFVEREGIEVLRAKLGLRT</sequence>
<dbReference type="GO" id="GO:0051539">
    <property type="term" value="F:4 iron, 4 sulfur cluster binding"/>
    <property type="evidence" value="ECO:0007669"/>
    <property type="project" value="UniProtKB-KW"/>
</dbReference>
<protein>
    <submittedName>
        <fullName evidence="8">Nitrite and sulfite reductase 4Fe-4S region</fullName>
    </submittedName>
</protein>
<keyword evidence="6" id="KW-0411">Iron-sulfur</keyword>
<keyword evidence="5" id="KW-0408">Iron</keyword>
<reference evidence="8 9" key="1">
    <citation type="journal article" date="2013" name="Genome Announc.">
        <title>Draft genome sequences for three mercury-methylating, sulfate-reducing bacteria.</title>
        <authorList>
            <person name="Brown S.D."/>
            <person name="Hurt R.A.Jr."/>
            <person name="Gilmour C.C."/>
            <person name="Elias D.A."/>
        </authorList>
    </citation>
    <scope>NUCLEOTIDE SEQUENCE [LARGE SCALE GENOMIC DNA]</scope>
    <source>
        <strain evidence="8 9">DSM 16529</strain>
    </source>
</reference>
<evidence type="ECO:0000256" key="2">
    <source>
        <dbReference type="ARBA" id="ARBA00022617"/>
    </source>
</evidence>
<dbReference type="SUPFAM" id="SSF56014">
    <property type="entry name" value="Nitrite and sulphite reductase 4Fe-4S domain-like"/>
    <property type="match status" value="1"/>
</dbReference>
<proteinExistence type="predicted"/>